<dbReference type="Pfam" id="PF06580">
    <property type="entry name" value="His_kinase"/>
    <property type="match status" value="1"/>
</dbReference>
<dbReference type="GO" id="GO:0016020">
    <property type="term" value="C:membrane"/>
    <property type="evidence" value="ECO:0007669"/>
    <property type="project" value="InterPro"/>
</dbReference>
<dbReference type="EMBL" id="CP032157">
    <property type="protein sequence ID" value="AXY73540.1"/>
    <property type="molecule type" value="Genomic_DNA"/>
</dbReference>
<evidence type="ECO:0000256" key="1">
    <source>
        <dbReference type="SAM" id="Phobius"/>
    </source>
</evidence>
<evidence type="ECO:0000313" key="4">
    <source>
        <dbReference type="Proteomes" id="UP000263900"/>
    </source>
</evidence>
<dbReference type="AlphaFoldDB" id="A0A3B7MKA5"/>
<dbReference type="PANTHER" id="PTHR34220">
    <property type="entry name" value="SENSOR HISTIDINE KINASE YPDA"/>
    <property type="match status" value="1"/>
</dbReference>
<feature type="transmembrane region" description="Helical" evidence="1">
    <location>
        <begin position="123"/>
        <end position="144"/>
    </location>
</feature>
<dbReference type="InterPro" id="IPR050640">
    <property type="entry name" value="Bact_2-comp_sensor_kinase"/>
</dbReference>
<organism evidence="3 4">
    <name type="scientific">Paraflavitalea soli</name>
    <dbReference type="NCBI Taxonomy" id="2315862"/>
    <lineage>
        <taxon>Bacteria</taxon>
        <taxon>Pseudomonadati</taxon>
        <taxon>Bacteroidota</taxon>
        <taxon>Chitinophagia</taxon>
        <taxon>Chitinophagales</taxon>
        <taxon>Chitinophagaceae</taxon>
        <taxon>Paraflavitalea</taxon>
    </lineage>
</organism>
<feature type="transmembrane region" description="Helical" evidence="1">
    <location>
        <begin position="205"/>
        <end position="232"/>
    </location>
</feature>
<keyword evidence="1" id="KW-0812">Transmembrane</keyword>
<dbReference type="Gene3D" id="3.30.565.10">
    <property type="entry name" value="Histidine kinase-like ATPase, C-terminal domain"/>
    <property type="match status" value="1"/>
</dbReference>
<protein>
    <submittedName>
        <fullName evidence="3">Sensor histidine kinase</fullName>
    </submittedName>
</protein>
<keyword evidence="3" id="KW-0418">Kinase</keyword>
<dbReference type="KEGG" id="pseg:D3H65_05905"/>
<reference evidence="3 4" key="1">
    <citation type="submission" date="2018-09" db="EMBL/GenBank/DDBJ databases">
        <title>Genome sequencing of strain 6GH32-13.</title>
        <authorList>
            <person name="Weon H.-Y."/>
            <person name="Heo J."/>
            <person name="Kwon S.-W."/>
        </authorList>
    </citation>
    <scope>NUCLEOTIDE SEQUENCE [LARGE SCALE GENOMIC DNA]</scope>
    <source>
        <strain evidence="3 4">5GH32-13</strain>
    </source>
</reference>
<feature type="transmembrane region" description="Helical" evidence="1">
    <location>
        <begin position="292"/>
        <end position="311"/>
    </location>
</feature>
<feature type="transmembrane region" description="Helical" evidence="1">
    <location>
        <begin position="33"/>
        <end position="50"/>
    </location>
</feature>
<feature type="transmembrane region" description="Helical" evidence="1">
    <location>
        <begin position="164"/>
        <end position="185"/>
    </location>
</feature>
<dbReference type="PANTHER" id="PTHR34220:SF7">
    <property type="entry name" value="SENSOR HISTIDINE KINASE YPDA"/>
    <property type="match status" value="1"/>
</dbReference>
<gene>
    <name evidence="3" type="ORF">D3H65_05905</name>
</gene>
<accession>A0A3B7MKA5</accession>
<keyword evidence="1" id="KW-0472">Membrane</keyword>
<proteinExistence type="predicted"/>
<keyword evidence="4" id="KW-1185">Reference proteome</keyword>
<dbReference type="OrthoDB" id="9792992at2"/>
<keyword evidence="1" id="KW-1133">Transmembrane helix</keyword>
<evidence type="ECO:0000259" key="2">
    <source>
        <dbReference type="Pfam" id="PF06580"/>
    </source>
</evidence>
<dbReference type="InterPro" id="IPR010559">
    <property type="entry name" value="Sig_transdc_His_kin_internal"/>
</dbReference>
<feature type="transmembrane region" description="Helical" evidence="1">
    <location>
        <begin position="62"/>
        <end position="80"/>
    </location>
</feature>
<sequence length="514" mass="59503">MPALVFRRSFKLSFDGMKRWNDLLGMLKKHYETWLYIGLLCWVVIFQLLEQKSMGWGFYLKHLSLVLFLLLPVLVFSWYKEQWLQTWSRRRYLWWWVICFAVYLPLVIYGLGTLVLPNSHLQLLIVVSAGCSLLLELVLVANAWYQQRLHQWKWIQKLSLEKSILISVSLISVILAIMGVSSIGNPAYDEPGRLLLGFEFSLWKVITRFGTFLGFTVQFLFMYLCGYFFFYLNNRILVPKILKPKGLILYCMSALAAVGIIYPVIAQLLAWLPFNHRLGMIFSANPFVLENAFGAIIIILLSLPVVLALQWSKQNGRIMALEKEKAETELDLLKQQLNPHFFFNTLNNLYALSLAQSKQTPESILQLSELMRYVIYKTKEPAVSIQEEIRYLEDYIQLQRIRLKRKPDIQFSQEVAADTPSVPPLLLIVLVENAFKHGVEPAEERAFLHISLRADARRLYFSCINSFEQETANKGGIGLANLQRRLALLYPGKHQLKTGIENHTFKAELELDLS</sequence>
<dbReference type="Proteomes" id="UP000263900">
    <property type="component" value="Chromosome"/>
</dbReference>
<name>A0A3B7MKA5_9BACT</name>
<keyword evidence="3" id="KW-0808">Transferase</keyword>
<feature type="domain" description="Signal transduction histidine kinase internal region" evidence="2">
    <location>
        <begin position="329"/>
        <end position="405"/>
    </location>
</feature>
<feature type="transmembrane region" description="Helical" evidence="1">
    <location>
        <begin position="92"/>
        <end position="111"/>
    </location>
</feature>
<dbReference type="InterPro" id="IPR036890">
    <property type="entry name" value="HATPase_C_sf"/>
</dbReference>
<dbReference type="GO" id="GO:0000155">
    <property type="term" value="F:phosphorelay sensor kinase activity"/>
    <property type="evidence" value="ECO:0007669"/>
    <property type="project" value="InterPro"/>
</dbReference>
<evidence type="ECO:0000313" key="3">
    <source>
        <dbReference type="EMBL" id="AXY73540.1"/>
    </source>
</evidence>
<feature type="transmembrane region" description="Helical" evidence="1">
    <location>
        <begin position="247"/>
        <end position="272"/>
    </location>
</feature>